<dbReference type="Proteomes" id="UP000525298">
    <property type="component" value="Unassembled WGS sequence"/>
</dbReference>
<dbReference type="InterPro" id="IPR029063">
    <property type="entry name" value="SAM-dependent_MTases_sf"/>
</dbReference>
<dbReference type="CDD" id="cd02440">
    <property type="entry name" value="AdoMet_MTases"/>
    <property type="match status" value="1"/>
</dbReference>
<name>A0A7W0CAE7_9BACT</name>
<reference evidence="3 4" key="1">
    <citation type="submission" date="2020-07" db="EMBL/GenBank/DDBJ databases">
        <title>Genomic Encyclopedia of Type Strains, Phase IV (KMG-IV): sequencing the most valuable type-strain genomes for metagenomic binning, comparative biology and taxonomic classification.</title>
        <authorList>
            <person name="Goeker M."/>
        </authorList>
    </citation>
    <scope>NUCLEOTIDE SEQUENCE [LARGE SCALE GENOMIC DNA]</scope>
    <source>
        <strain evidence="3 4">DSM 17721</strain>
    </source>
</reference>
<evidence type="ECO:0000313" key="3">
    <source>
        <dbReference type="EMBL" id="MBA2882097.1"/>
    </source>
</evidence>
<sequence>MKQHEVKAGFEKWSVFEKAKKANRMCHTEAYQGLREILTKKCAPCPRILDIGCGDADDISLILEDHPVSEYIGIDNSPQVLGQARSHLYQRLSCTWHLICADYTEALHSIQAPMDVIWLGLFLHHLPQEQKRLFFQQAFTLLSPAGAVICHDPVLLETENRAGFLERISLACRNWPELTPDEKEMLCRHWSDHGRQEHIPMLEEIAGESGFSQTEILWRDPDAFYALLAFRR</sequence>
<dbReference type="GO" id="GO:0008168">
    <property type="term" value="F:methyltransferase activity"/>
    <property type="evidence" value="ECO:0007669"/>
    <property type="project" value="UniProtKB-KW"/>
</dbReference>
<dbReference type="GO" id="GO:0032259">
    <property type="term" value="P:methylation"/>
    <property type="evidence" value="ECO:0007669"/>
    <property type="project" value="UniProtKB-KW"/>
</dbReference>
<gene>
    <name evidence="3" type="ORF">HNR65_002438</name>
</gene>
<evidence type="ECO:0000259" key="2">
    <source>
        <dbReference type="Pfam" id="PF13649"/>
    </source>
</evidence>
<accession>A0A7W0CAE7</accession>
<keyword evidence="3" id="KW-0489">Methyltransferase</keyword>
<dbReference type="Gene3D" id="3.40.50.150">
    <property type="entry name" value="Vaccinia Virus protein VP39"/>
    <property type="match status" value="1"/>
</dbReference>
<dbReference type="PANTHER" id="PTHR43861:SF3">
    <property type="entry name" value="PUTATIVE (AFU_ORTHOLOGUE AFUA_2G14390)-RELATED"/>
    <property type="match status" value="1"/>
</dbReference>
<dbReference type="RefSeq" id="WP_181551752.1">
    <property type="nucleotide sequence ID" value="NZ_JACDUS010000007.1"/>
</dbReference>
<evidence type="ECO:0000313" key="4">
    <source>
        <dbReference type="Proteomes" id="UP000525298"/>
    </source>
</evidence>
<keyword evidence="4" id="KW-1185">Reference proteome</keyword>
<protein>
    <submittedName>
        <fullName evidence="3">SAM-dependent methyltransferase</fullName>
    </submittedName>
</protein>
<feature type="domain" description="Methyltransferase" evidence="2">
    <location>
        <begin position="48"/>
        <end position="146"/>
    </location>
</feature>
<organism evidence="3 4">
    <name type="scientific">Desulfosalsimonas propionicica</name>
    <dbReference type="NCBI Taxonomy" id="332175"/>
    <lineage>
        <taxon>Bacteria</taxon>
        <taxon>Pseudomonadati</taxon>
        <taxon>Thermodesulfobacteriota</taxon>
        <taxon>Desulfobacteria</taxon>
        <taxon>Desulfobacterales</taxon>
        <taxon>Desulfosalsimonadaceae</taxon>
        <taxon>Desulfosalsimonas</taxon>
    </lineage>
</organism>
<dbReference type="PANTHER" id="PTHR43861">
    <property type="entry name" value="TRANS-ACONITATE 2-METHYLTRANSFERASE-RELATED"/>
    <property type="match status" value="1"/>
</dbReference>
<dbReference type="InterPro" id="IPR041698">
    <property type="entry name" value="Methyltransf_25"/>
</dbReference>
<keyword evidence="1 3" id="KW-0808">Transferase</keyword>
<dbReference type="SUPFAM" id="SSF53335">
    <property type="entry name" value="S-adenosyl-L-methionine-dependent methyltransferases"/>
    <property type="match status" value="1"/>
</dbReference>
<dbReference type="EMBL" id="JACDUS010000007">
    <property type="protein sequence ID" value="MBA2882097.1"/>
    <property type="molecule type" value="Genomic_DNA"/>
</dbReference>
<evidence type="ECO:0000256" key="1">
    <source>
        <dbReference type="ARBA" id="ARBA00022679"/>
    </source>
</evidence>
<dbReference type="AlphaFoldDB" id="A0A7W0CAE7"/>
<dbReference type="Pfam" id="PF13649">
    <property type="entry name" value="Methyltransf_25"/>
    <property type="match status" value="1"/>
</dbReference>
<comment type="caution">
    <text evidence="3">The sequence shown here is derived from an EMBL/GenBank/DDBJ whole genome shotgun (WGS) entry which is preliminary data.</text>
</comment>
<proteinExistence type="predicted"/>